<protein>
    <recommendedName>
        <fullName evidence="4">Cytochrome C</fullName>
    </recommendedName>
</protein>
<evidence type="ECO:0008006" key="4">
    <source>
        <dbReference type="Google" id="ProtNLM"/>
    </source>
</evidence>
<dbReference type="GO" id="GO:0020037">
    <property type="term" value="F:heme binding"/>
    <property type="evidence" value="ECO:0007669"/>
    <property type="project" value="InterPro"/>
</dbReference>
<dbReference type="RefSeq" id="WP_146595475.1">
    <property type="nucleotide sequence ID" value="NZ_SJPT01000005.1"/>
</dbReference>
<comment type="caution">
    <text evidence="2">The sequence shown here is derived from an EMBL/GenBank/DDBJ whole genome shotgun (WGS) entry which is preliminary data.</text>
</comment>
<evidence type="ECO:0000256" key="1">
    <source>
        <dbReference type="SAM" id="SignalP"/>
    </source>
</evidence>
<name>A0A5C6CDW4_9BACT</name>
<dbReference type="EMBL" id="SJPT01000005">
    <property type="protein sequence ID" value="TWU22282.1"/>
    <property type="molecule type" value="Genomic_DNA"/>
</dbReference>
<feature type="signal peptide" evidence="1">
    <location>
        <begin position="1"/>
        <end position="19"/>
    </location>
</feature>
<accession>A0A5C6CDW4</accession>
<dbReference type="GO" id="GO:0005506">
    <property type="term" value="F:iron ion binding"/>
    <property type="evidence" value="ECO:0007669"/>
    <property type="project" value="InterPro"/>
</dbReference>
<keyword evidence="3" id="KW-1185">Reference proteome</keyword>
<dbReference type="OrthoDB" id="287770at2"/>
<keyword evidence="1" id="KW-0732">Signal</keyword>
<organism evidence="2 3">
    <name type="scientific">Novipirellula galeiformis</name>
    <dbReference type="NCBI Taxonomy" id="2528004"/>
    <lineage>
        <taxon>Bacteria</taxon>
        <taxon>Pseudomonadati</taxon>
        <taxon>Planctomycetota</taxon>
        <taxon>Planctomycetia</taxon>
        <taxon>Pirellulales</taxon>
        <taxon>Pirellulaceae</taxon>
        <taxon>Novipirellula</taxon>
    </lineage>
</organism>
<dbReference type="Proteomes" id="UP000316304">
    <property type="component" value="Unassembled WGS sequence"/>
</dbReference>
<dbReference type="SUPFAM" id="SSF47175">
    <property type="entry name" value="Cytochromes"/>
    <property type="match status" value="1"/>
</dbReference>
<sequence length="151" mass="16763" precursor="true">MRMIATVVLATVFSMTLLADSPKESQAESDGKPTSFWMQKKMEYSQDVLRGLAMADFKGMAENARQMRLLSKVEGFVRRGNPEYQVQLHAFERICDELIRQSDKGNLEGATLAFNHLTLSCVSCHKLLRSSDANASETRAPDASKTGVSND</sequence>
<dbReference type="AlphaFoldDB" id="A0A5C6CDW4"/>
<proteinExistence type="predicted"/>
<reference evidence="2 3" key="1">
    <citation type="submission" date="2019-02" db="EMBL/GenBank/DDBJ databases">
        <title>Deep-cultivation of Planctomycetes and their phenomic and genomic characterization uncovers novel biology.</title>
        <authorList>
            <person name="Wiegand S."/>
            <person name="Jogler M."/>
            <person name="Boedeker C."/>
            <person name="Pinto D."/>
            <person name="Vollmers J."/>
            <person name="Rivas-Marin E."/>
            <person name="Kohn T."/>
            <person name="Peeters S.H."/>
            <person name="Heuer A."/>
            <person name="Rast P."/>
            <person name="Oberbeckmann S."/>
            <person name="Bunk B."/>
            <person name="Jeske O."/>
            <person name="Meyerdierks A."/>
            <person name="Storesund J.E."/>
            <person name="Kallscheuer N."/>
            <person name="Luecker S."/>
            <person name="Lage O.M."/>
            <person name="Pohl T."/>
            <person name="Merkel B.J."/>
            <person name="Hornburger P."/>
            <person name="Mueller R.-W."/>
            <person name="Bruemmer F."/>
            <person name="Labrenz M."/>
            <person name="Spormann A.M."/>
            <person name="Op Den Camp H."/>
            <person name="Overmann J."/>
            <person name="Amann R."/>
            <person name="Jetten M.S.M."/>
            <person name="Mascher T."/>
            <person name="Medema M.H."/>
            <person name="Devos D.P."/>
            <person name="Kaster A.-K."/>
            <person name="Ovreas L."/>
            <person name="Rohde M."/>
            <person name="Galperin M.Y."/>
            <person name="Jogler C."/>
        </authorList>
    </citation>
    <scope>NUCLEOTIDE SEQUENCE [LARGE SCALE GENOMIC DNA]</scope>
    <source>
        <strain evidence="2 3">Pla52o</strain>
    </source>
</reference>
<dbReference type="GO" id="GO:0022900">
    <property type="term" value="P:electron transport chain"/>
    <property type="evidence" value="ECO:0007669"/>
    <property type="project" value="InterPro"/>
</dbReference>
<dbReference type="InterPro" id="IPR010980">
    <property type="entry name" value="Cyt_c/b562"/>
</dbReference>
<evidence type="ECO:0000313" key="3">
    <source>
        <dbReference type="Proteomes" id="UP000316304"/>
    </source>
</evidence>
<gene>
    <name evidence="2" type="ORF">Pla52o_33380</name>
</gene>
<evidence type="ECO:0000313" key="2">
    <source>
        <dbReference type="EMBL" id="TWU22282.1"/>
    </source>
</evidence>
<dbReference type="GO" id="GO:0009055">
    <property type="term" value="F:electron transfer activity"/>
    <property type="evidence" value="ECO:0007669"/>
    <property type="project" value="InterPro"/>
</dbReference>
<feature type="chain" id="PRO_5023139460" description="Cytochrome C" evidence="1">
    <location>
        <begin position="20"/>
        <end position="151"/>
    </location>
</feature>